<dbReference type="AlphaFoldDB" id="A0ABD3MTE0"/>
<reference evidence="3 4" key="1">
    <citation type="submission" date="2024-10" db="EMBL/GenBank/DDBJ databases">
        <title>Updated reference genomes for cyclostephanoid diatoms.</title>
        <authorList>
            <person name="Roberts W.R."/>
            <person name="Alverson A.J."/>
        </authorList>
    </citation>
    <scope>NUCLEOTIDE SEQUENCE [LARGE SCALE GENOMIC DNA]</scope>
    <source>
        <strain evidence="3 4">AJA232-27</strain>
    </source>
</reference>
<organism evidence="3 4">
    <name type="scientific">Discostella pseudostelligera</name>
    <dbReference type="NCBI Taxonomy" id="259834"/>
    <lineage>
        <taxon>Eukaryota</taxon>
        <taxon>Sar</taxon>
        <taxon>Stramenopiles</taxon>
        <taxon>Ochrophyta</taxon>
        <taxon>Bacillariophyta</taxon>
        <taxon>Coscinodiscophyceae</taxon>
        <taxon>Thalassiosirophycidae</taxon>
        <taxon>Stephanodiscales</taxon>
        <taxon>Stephanodiscaceae</taxon>
        <taxon>Discostella</taxon>
    </lineage>
</organism>
<dbReference type="Proteomes" id="UP001530293">
    <property type="component" value="Unassembled WGS sequence"/>
</dbReference>
<proteinExistence type="predicted"/>
<feature type="region of interest" description="Disordered" evidence="1">
    <location>
        <begin position="41"/>
        <end position="61"/>
    </location>
</feature>
<feature type="domain" description="Endoribonuclease L-PSP/chorismate mutase-like" evidence="2">
    <location>
        <begin position="84"/>
        <end position="218"/>
    </location>
</feature>
<name>A0ABD3MTE0_9STRA</name>
<dbReference type="PANTHER" id="PTHR43760">
    <property type="entry name" value="ENDORIBONUCLEASE-RELATED"/>
    <property type="match status" value="1"/>
</dbReference>
<dbReference type="Pfam" id="PF14588">
    <property type="entry name" value="YjgF_endoribonc"/>
    <property type="match status" value="1"/>
</dbReference>
<feature type="compositionally biased region" description="Low complexity" evidence="1">
    <location>
        <begin position="41"/>
        <end position="59"/>
    </location>
</feature>
<evidence type="ECO:0000259" key="2">
    <source>
        <dbReference type="Pfam" id="PF14588"/>
    </source>
</evidence>
<dbReference type="InterPro" id="IPR035959">
    <property type="entry name" value="RutC-like_sf"/>
</dbReference>
<dbReference type="Gene3D" id="3.30.1330.40">
    <property type="entry name" value="RutC-like"/>
    <property type="match status" value="1"/>
</dbReference>
<comment type="caution">
    <text evidence="3">The sequence shown here is derived from an EMBL/GenBank/DDBJ whole genome shotgun (WGS) entry which is preliminary data.</text>
</comment>
<evidence type="ECO:0000313" key="3">
    <source>
        <dbReference type="EMBL" id="KAL3767224.1"/>
    </source>
</evidence>
<accession>A0ABD3MTE0</accession>
<dbReference type="InterPro" id="IPR013813">
    <property type="entry name" value="Endoribo_LPSP/chorism_mut-like"/>
</dbReference>
<dbReference type="EMBL" id="JALLBG020000077">
    <property type="protein sequence ID" value="KAL3767224.1"/>
    <property type="molecule type" value="Genomic_DNA"/>
</dbReference>
<dbReference type="CDD" id="cd02199">
    <property type="entry name" value="YjgF_YER057c_UK114_like_1"/>
    <property type="match status" value="1"/>
</dbReference>
<evidence type="ECO:0000256" key="1">
    <source>
        <dbReference type="SAM" id="MobiDB-lite"/>
    </source>
</evidence>
<protein>
    <recommendedName>
        <fullName evidence="2">Endoribonuclease L-PSP/chorismate mutase-like domain-containing protein</fullName>
    </recommendedName>
</protein>
<keyword evidence="4" id="KW-1185">Reference proteome</keyword>
<dbReference type="PANTHER" id="PTHR43760:SF1">
    <property type="entry name" value="ENDORIBONUCLEASE L-PSP_CHORISMATE MUTASE-LIKE DOMAIN-CONTAINING PROTEIN"/>
    <property type="match status" value="1"/>
</dbReference>
<evidence type="ECO:0000313" key="4">
    <source>
        <dbReference type="Proteomes" id="UP001530293"/>
    </source>
</evidence>
<dbReference type="SUPFAM" id="SSF55298">
    <property type="entry name" value="YjgF-like"/>
    <property type="match status" value="1"/>
</dbReference>
<gene>
    <name evidence="3" type="ORF">ACHAWU_003315</name>
</gene>
<sequence>MTMMMFRSILSRTRSISQFSSSRCTPSACAASVTGGGGTATSLSSGISSSSSSGGTCSSNHNTPQLLQQYRTIHIEKKLSDLQIALPAAPMPKANYNIVCRVPGENIMYVSGHLPIEVDGKLITGALGPDDGGLTVEQGYAAARLCGLNIISTLKNQLGDLDRVEQVIKIFGIVNSHTNFKHHHLVMDGCSDVIMEVFGKDVGYHARSAIGTNTLPLDIAVEVEAIVKFKPE</sequence>